<dbReference type="AlphaFoldDB" id="A0A5J4IQ95"/>
<sequence>MVLLIVYFILIVIAIYLNMKKYLIFFLLISFPIWSQRELVNFEIIEENIEREVLSKFLWELPNYTHLDNEIKGFDKPENIINRVKRNLQSYKNNDSICRYSNNIEQLRIACQISEGLSDFANLFTEEDFNYLKETYSVESKTRALDVDSYIKKGFILKKHSKEYYNEKKKQKSFTTNIFEGYPSVVIYDIYYTENKEIAIIIYGYNHTHGMPGYFILQNVRGIYWRIISKTNFKK</sequence>
<reference evidence="2 3" key="1">
    <citation type="submission" date="2019-08" db="EMBL/GenBank/DDBJ databases">
        <title>Draft genome sequence of Ulvibacter marinus type strain NBRC 109484.</title>
        <authorList>
            <person name="Kawano K."/>
            <person name="Ushijima N."/>
            <person name="Kihara M."/>
            <person name="Itoh H."/>
        </authorList>
    </citation>
    <scope>NUCLEOTIDE SEQUENCE [LARGE SCALE GENOMIC DNA]</scope>
    <source>
        <strain evidence="2 3">NBRC 109484</strain>
    </source>
</reference>
<keyword evidence="1" id="KW-1133">Transmembrane helix</keyword>
<keyword evidence="1" id="KW-0472">Membrane</keyword>
<evidence type="ECO:0000313" key="3">
    <source>
        <dbReference type="Proteomes" id="UP000326509"/>
    </source>
</evidence>
<proteinExistence type="predicted"/>
<accession>A0A5J4IQ95</accession>
<name>A0A5J4IQ95_9FLAO</name>
<dbReference type="Proteomes" id="UP000326509">
    <property type="component" value="Unassembled WGS sequence"/>
</dbReference>
<keyword evidence="1" id="KW-0812">Transmembrane</keyword>
<keyword evidence="3" id="KW-1185">Reference proteome</keyword>
<gene>
    <name evidence="2" type="ORF">ULMA_20270</name>
</gene>
<feature type="transmembrane region" description="Helical" evidence="1">
    <location>
        <begin position="6"/>
        <end position="29"/>
    </location>
</feature>
<organism evidence="2 3">
    <name type="scientific">Patiriisocius marinus</name>
    <dbReference type="NCBI Taxonomy" id="1397112"/>
    <lineage>
        <taxon>Bacteria</taxon>
        <taxon>Pseudomonadati</taxon>
        <taxon>Bacteroidota</taxon>
        <taxon>Flavobacteriia</taxon>
        <taxon>Flavobacteriales</taxon>
        <taxon>Flavobacteriaceae</taxon>
        <taxon>Patiriisocius</taxon>
    </lineage>
</organism>
<protein>
    <submittedName>
        <fullName evidence="2">Uncharacterized protein</fullName>
    </submittedName>
</protein>
<evidence type="ECO:0000256" key="1">
    <source>
        <dbReference type="SAM" id="Phobius"/>
    </source>
</evidence>
<comment type="caution">
    <text evidence="2">The sequence shown here is derived from an EMBL/GenBank/DDBJ whole genome shotgun (WGS) entry which is preliminary data.</text>
</comment>
<evidence type="ECO:0000313" key="2">
    <source>
        <dbReference type="EMBL" id="GER59919.1"/>
    </source>
</evidence>
<dbReference type="EMBL" id="BKCG01000005">
    <property type="protein sequence ID" value="GER59919.1"/>
    <property type="molecule type" value="Genomic_DNA"/>
</dbReference>